<sequence length="85" mass="9519">AIDGVHLTKSSGSQFWPIVGYLTFIKDSSLFPIGVYHGFSKPNVSNAFLLDFVEEAQGLIERGFFFREKLFSVLIKSFICDAPAR</sequence>
<reference evidence="1 2" key="1">
    <citation type="journal article" date="2011" name="Science">
        <title>The ecoresponsive genome of Daphnia pulex.</title>
        <authorList>
            <person name="Colbourne J.K."/>
            <person name="Pfrender M.E."/>
            <person name="Gilbert D."/>
            <person name="Thomas W.K."/>
            <person name="Tucker A."/>
            <person name="Oakley T.H."/>
            <person name="Tokishita S."/>
            <person name="Aerts A."/>
            <person name="Arnold G.J."/>
            <person name="Basu M.K."/>
            <person name="Bauer D.J."/>
            <person name="Caceres C.E."/>
            <person name="Carmel L."/>
            <person name="Casola C."/>
            <person name="Choi J.H."/>
            <person name="Detter J.C."/>
            <person name="Dong Q."/>
            <person name="Dusheyko S."/>
            <person name="Eads B.D."/>
            <person name="Frohlich T."/>
            <person name="Geiler-Samerotte K.A."/>
            <person name="Gerlach D."/>
            <person name="Hatcher P."/>
            <person name="Jogdeo S."/>
            <person name="Krijgsveld J."/>
            <person name="Kriventseva E.V."/>
            <person name="Kultz D."/>
            <person name="Laforsch C."/>
            <person name="Lindquist E."/>
            <person name="Lopez J."/>
            <person name="Manak J.R."/>
            <person name="Muller J."/>
            <person name="Pangilinan J."/>
            <person name="Patwardhan R.P."/>
            <person name="Pitluck S."/>
            <person name="Pritham E.J."/>
            <person name="Rechtsteiner A."/>
            <person name="Rho M."/>
            <person name="Rogozin I.B."/>
            <person name="Sakarya O."/>
            <person name="Salamov A."/>
            <person name="Schaack S."/>
            <person name="Shapiro H."/>
            <person name="Shiga Y."/>
            <person name="Skalitzky C."/>
            <person name="Smith Z."/>
            <person name="Souvorov A."/>
            <person name="Sung W."/>
            <person name="Tang Z."/>
            <person name="Tsuchiya D."/>
            <person name="Tu H."/>
            <person name="Vos H."/>
            <person name="Wang M."/>
            <person name="Wolf Y.I."/>
            <person name="Yamagata H."/>
            <person name="Yamada T."/>
            <person name="Ye Y."/>
            <person name="Shaw J.R."/>
            <person name="Andrews J."/>
            <person name="Crease T.J."/>
            <person name="Tang H."/>
            <person name="Lucas S.M."/>
            <person name="Robertson H.M."/>
            <person name="Bork P."/>
            <person name="Koonin E.V."/>
            <person name="Zdobnov E.M."/>
            <person name="Grigoriev I.V."/>
            <person name="Lynch M."/>
            <person name="Boore J.L."/>
        </authorList>
    </citation>
    <scope>NUCLEOTIDE SEQUENCE [LARGE SCALE GENOMIC DNA]</scope>
</reference>
<evidence type="ECO:0000313" key="2">
    <source>
        <dbReference type="Proteomes" id="UP000000305"/>
    </source>
</evidence>
<evidence type="ECO:0008006" key="3">
    <source>
        <dbReference type="Google" id="ProtNLM"/>
    </source>
</evidence>
<dbReference type="Proteomes" id="UP000000305">
    <property type="component" value="Unassembled WGS sequence"/>
</dbReference>
<evidence type="ECO:0000313" key="1">
    <source>
        <dbReference type="EMBL" id="EFX69226.1"/>
    </source>
</evidence>
<dbReference type="InParanoid" id="E9HGC6"/>
<dbReference type="PANTHER" id="PTHR33053:SF9">
    <property type="entry name" value="AGAP000105-PA"/>
    <property type="match status" value="1"/>
</dbReference>
<proteinExistence type="predicted"/>
<protein>
    <recommendedName>
        <fullName evidence="3">MULE transposase domain-containing protein</fullName>
    </recommendedName>
</protein>
<dbReference type="KEGG" id="dpx:DAPPUDRAFT_17477"/>
<dbReference type="EMBL" id="GL732640">
    <property type="protein sequence ID" value="EFX69226.1"/>
    <property type="molecule type" value="Genomic_DNA"/>
</dbReference>
<dbReference type="PhylomeDB" id="E9HGC6"/>
<dbReference type="STRING" id="6669.E9HGC6"/>
<dbReference type="AlphaFoldDB" id="E9HGC6"/>
<feature type="non-terminal residue" evidence="1">
    <location>
        <position position="85"/>
    </location>
</feature>
<accession>E9HGC6</accession>
<organism evidence="1 2">
    <name type="scientific">Daphnia pulex</name>
    <name type="common">Water flea</name>
    <dbReference type="NCBI Taxonomy" id="6669"/>
    <lineage>
        <taxon>Eukaryota</taxon>
        <taxon>Metazoa</taxon>
        <taxon>Ecdysozoa</taxon>
        <taxon>Arthropoda</taxon>
        <taxon>Crustacea</taxon>
        <taxon>Branchiopoda</taxon>
        <taxon>Diplostraca</taxon>
        <taxon>Cladocera</taxon>
        <taxon>Anomopoda</taxon>
        <taxon>Daphniidae</taxon>
        <taxon>Daphnia</taxon>
    </lineage>
</organism>
<keyword evidence="2" id="KW-1185">Reference proteome</keyword>
<gene>
    <name evidence="1" type="ORF">DAPPUDRAFT_17477</name>
</gene>
<name>E9HGC6_DAPPU</name>
<dbReference type="PANTHER" id="PTHR33053">
    <property type="entry name" value="PROTEIN, PUTATIVE-RELATED"/>
    <property type="match status" value="1"/>
</dbReference>
<dbReference type="HOGENOM" id="CLU_004416_3_1_1"/>
<dbReference type="OrthoDB" id="6622109at2759"/>
<feature type="non-terminal residue" evidence="1">
    <location>
        <position position="1"/>
    </location>
</feature>